<comment type="caution">
    <text evidence="2">The sequence shown here is derived from an EMBL/GenBank/DDBJ whole genome shotgun (WGS) entry which is preliminary data.</text>
</comment>
<feature type="region of interest" description="Disordered" evidence="1">
    <location>
        <begin position="58"/>
        <end position="123"/>
    </location>
</feature>
<organism evidence="2 3">
    <name type="scientific">Clathrus columnatus</name>
    <dbReference type="NCBI Taxonomy" id="1419009"/>
    <lineage>
        <taxon>Eukaryota</taxon>
        <taxon>Fungi</taxon>
        <taxon>Dikarya</taxon>
        <taxon>Basidiomycota</taxon>
        <taxon>Agaricomycotina</taxon>
        <taxon>Agaricomycetes</taxon>
        <taxon>Phallomycetidae</taxon>
        <taxon>Phallales</taxon>
        <taxon>Clathraceae</taxon>
        <taxon>Clathrus</taxon>
    </lineage>
</organism>
<protein>
    <submittedName>
        <fullName evidence="2">Uncharacterized protein</fullName>
    </submittedName>
</protein>
<proteinExistence type="predicted"/>
<evidence type="ECO:0000313" key="2">
    <source>
        <dbReference type="EMBL" id="GJJ16029.1"/>
    </source>
</evidence>
<dbReference type="EMBL" id="BPWL01000012">
    <property type="protein sequence ID" value="GJJ16029.1"/>
    <property type="molecule type" value="Genomic_DNA"/>
</dbReference>
<sequence length="394" mass="45111">MSSGLYMNTNQSTVANAALDEPGYSETSNGVFIYHPPPNPFSWCSCLENKRVRRSRPYITQDDINPTHLHCGHLSKEKSPANPIQSGQNNEAKPRRKGEKRSSTSTRLEEGRQSRHEENSKLGTDEDTWKWLLKVEKDYVETIADATTELQNRIYTDGINEDDEDDEREYKYYHCRPRSEVSPLRIPPSEPWFAACYTDYRESYSSSESGNDEEEASELENDLELEAVDTKTMSSPDLPCTTCGKEACECTAALLLGMTILTQTANLWTSIALKLIDKSIDPFIHEILERSKSAKLQLNLFIKSTRFLSVLDDFLVKGDRIQTLKLREDPHDLEEDIDYVFKDKHFPSLQHADYNFSYYQKSASALLLATTTSDRLETLKCQLRLAFQWISLID</sequence>
<dbReference type="Proteomes" id="UP001050691">
    <property type="component" value="Unassembled WGS sequence"/>
</dbReference>
<feature type="compositionally biased region" description="Basic and acidic residues" evidence="1">
    <location>
        <begin position="107"/>
        <end position="123"/>
    </location>
</feature>
<reference evidence="2" key="1">
    <citation type="submission" date="2021-10" db="EMBL/GenBank/DDBJ databases">
        <title>De novo Genome Assembly of Clathrus columnatus (Basidiomycota, Fungi) Using Illumina and Nanopore Sequence Data.</title>
        <authorList>
            <person name="Ogiso-Tanaka E."/>
            <person name="Itagaki H."/>
            <person name="Hosoya T."/>
            <person name="Hosaka K."/>
        </authorList>
    </citation>
    <scope>NUCLEOTIDE SEQUENCE</scope>
    <source>
        <strain evidence="2">MO-923</strain>
    </source>
</reference>
<accession>A0AAV5ATE3</accession>
<keyword evidence="3" id="KW-1185">Reference proteome</keyword>
<evidence type="ECO:0000313" key="3">
    <source>
        <dbReference type="Proteomes" id="UP001050691"/>
    </source>
</evidence>
<feature type="compositionally biased region" description="Polar residues" evidence="1">
    <location>
        <begin position="82"/>
        <end position="91"/>
    </location>
</feature>
<name>A0AAV5ATE3_9AGAM</name>
<dbReference type="AlphaFoldDB" id="A0AAV5ATE3"/>
<evidence type="ECO:0000256" key="1">
    <source>
        <dbReference type="SAM" id="MobiDB-lite"/>
    </source>
</evidence>
<gene>
    <name evidence="2" type="ORF">Clacol_010308</name>
</gene>